<dbReference type="SUPFAM" id="SSF46689">
    <property type="entry name" value="Homeodomain-like"/>
    <property type="match status" value="1"/>
</dbReference>
<dbReference type="STRING" id="4558.A0A1B6P675"/>
<comment type="subcellular location">
    <subcellularLocation>
        <location evidence="1">Nucleus</location>
    </subcellularLocation>
</comment>
<evidence type="ECO:0000256" key="5">
    <source>
        <dbReference type="ARBA" id="ARBA00023163"/>
    </source>
</evidence>
<proteinExistence type="predicted"/>
<feature type="domain" description="HTH myb-type" evidence="9">
    <location>
        <begin position="114"/>
        <end position="168"/>
    </location>
</feature>
<feature type="region of interest" description="Disordered" evidence="7">
    <location>
        <begin position="263"/>
        <end position="305"/>
    </location>
</feature>
<feature type="domain" description="Myb-like" evidence="8">
    <location>
        <begin position="61"/>
        <end position="113"/>
    </location>
</feature>
<keyword evidence="5" id="KW-0804">Transcription</keyword>
<keyword evidence="2" id="KW-0677">Repeat</keyword>
<dbReference type="InParanoid" id="A0A1B6P675"/>
<dbReference type="SMR" id="A0A1B6P675"/>
<keyword evidence="3" id="KW-0805">Transcription regulation</keyword>
<dbReference type="eggNOG" id="KOG0048">
    <property type="taxonomic scope" value="Eukaryota"/>
</dbReference>
<dbReference type="Gene3D" id="1.10.10.60">
    <property type="entry name" value="Homeodomain-like"/>
    <property type="match status" value="2"/>
</dbReference>
<evidence type="ECO:0000313" key="11">
    <source>
        <dbReference type="Proteomes" id="UP000000768"/>
    </source>
</evidence>
<feature type="domain" description="HTH myb-type" evidence="9">
    <location>
        <begin position="61"/>
        <end position="113"/>
    </location>
</feature>
<dbReference type="InterPro" id="IPR009057">
    <property type="entry name" value="Homeodomain-like_sf"/>
</dbReference>
<dbReference type="FunFam" id="1.10.10.60:FF:000107">
    <property type="entry name" value="MYB transcription factor"/>
    <property type="match status" value="1"/>
</dbReference>
<evidence type="ECO:0000256" key="4">
    <source>
        <dbReference type="ARBA" id="ARBA00023125"/>
    </source>
</evidence>
<dbReference type="GO" id="GO:0006355">
    <property type="term" value="P:regulation of DNA-templated transcription"/>
    <property type="evidence" value="ECO:0000318"/>
    <property type="project" value="GO_Central"/>
</dbReference>
<dbReference type="InterPro" id="IPR044676">
    <property type="entry name" value="EOBI/EOBII-like_plant"/>
</dbReference>
<name>A0A1B6P675_SORBI</name>
<reference evidence="11" key="2">
    <citation type="journal article" date="2018" name="Plant J.">
        <title>The Sorghum bicolor reference genome: improved assembly, gene annotations, a transcriptome atlas, and signatures of genome organization.</title>
        <authorList>
            <person name="McCormick R.F."/>
            <person name="Truong S.K."/>
            <person name="Sreedasyam A."/>
            <person name="Jenkins J."/>
            <person name="Shu S."/>
            <person name="Sims D."/>
            <person name="Kennedy M."/>
            <person name="Amirebrahimi M."/>
            <person name="Weers B.D."/>
            <person name="McKinley B."/>
            <person name="Mattison A."/>
            <person name="Morishige D.T."/>
            <person name="Grimwood J."/>
            <person name="Schmutz J."/>
            <person name="Mullet J.E."/>
        </authorList>
    </citation>
    <scope>NUCLEOTIDE SEQUENCE [LARGE SCALE GENOMIC DNA]</scope>
    <source>
        <strain evidence="11">cv. BTx623</strain>
    </source>
</reference>
<dbReference type="Gramene" id="KXG21220">
    <property type="protein sequence ID" value="KXG21220"/>
    <property type="gene ID" value="SORBI_3009G031900"/>
</dbReference>
<evidence type="ECO:0000259" key="9">
    <source>
        <dbReference type="PROSITE" id="PS51294"/>
    </source>
</evidence>
<dbReference type="CDD" id="cd00167">
    <property type="entry name" value="SANT"/>
    <property type="match status" value="2"/>
</dbReference>
<evidence type="ECO:0000256" key="1">
    <source>
        <dbReference type="ARBA" id="ARBA00004123"/>
    </source>
</evidence>
<dbReference type="PANTHER" id="PTHR45675">
    <property type="entry name" value="MYB TRANSCRIPTION FACTOR-RELATED-RELATED"/>
    <property type="match status" value="1"/>
</dbReference>
<feature type="domain" description="Myb-like" evidence="8">
    <location>
        <begin position="114"/>
        <end position="164"/>
    </location>
</feature>
<feature type="compositionally biased region" description="Low complexity" evidence="7">
    <location>
        <begin position="289"/>
        <end position="299"/>
    </location>
</feature>
<evidence type="ECO:0000256" key="2">
    <source>
        <dbReference type="ARBA" id="ARBA00022737"/>
    </source>
</evidence>
<dbReference type="AlphaFoldDB" id="A0A1B6P675"/>
<accession>A0A1B6P675</accession>
<dbReference type="GO" id="GO:0043565">
    <property type="term" value="F:sequence-specific DNA binding"/>
    <property type="evidence" value="ECO:0000318"/>
    <property type="project" value="GO_Central"/>
</dbReference>
<evidence type="ECO:0000256" key="7">
    <source>
        <dbReference type="SAM" id="MobiDB-lite"/>
    </source>
</evidence>
<dbReference type="InterPro" id="IPR017930">
    <property type="entry name" value="Myb_dom"/>
</dbReference>
<dbReference type="SMART" id="SM00717">
    <property type="entry name" value="SANT"/>
    <property type="match status" value="2"/>
</dbReference>
<protein>
    <submittedName>
        <fullName evidence="10">Uncharacterized protein</fullName>
    </submittedName>
</protein>
<feature type="region of interest" description="Disordered" evidence="7">
    <location>
        <begin position="28"/>
        <end position="51"/>
    </location>
</feature>
<evidence type="ECO:0000313" key="10">
    <source>
        <dbReference type="EMBL" id="KXG21220.1"/>
    </source>
</evidence>
<gene>
    <name evidence="10" type="ORF">SORBI_3009G031900</name>
</gene>
<dbReference type="InterPro" id="IPR001005">
    <property type="entry name" value="SANT/Myb"/>
</dbReference>
<dbReference type="PANTHER" id="PTHR45675:SF128">
    <property type="entry name" value="MYB DNA-BINDING DOMAIN SUPERFAMILY PROTEIN-RELATED"/>
    <property type="match status" value="1"/>
</dbReference>
<evidence type="ECO:0000256" key="3">
    <source>
        <dbReference type="ARBA" id="ARBA00023015"/>
    </source>
</evidence>
<dbReference type="PROSITE" id="PS50090">
    <property type="entry name" value="MYB_LIKE"/>
    <property type="match status" value="2"/>
</dbReference>
<keyword evidence="6" id="KW-0539">Nucleus</keyword>
<dbReference type="EMBL" id="CM000768">
    <property type="protein sequence ID" value="KXG21220.1"/>
    <property type="molecule type" value="Genomic_DNA"/>
</dbReference>
<dbReference type="Proteomes" id="UP000000768">
    <property type="component" value="Chromosome 9"/>
</dbReference>
<sequence>MDMPMAMVSFDEDLDQMLLATISPAGSSATSSSAPAAAAAPPPVVAGSSSDDDEAAAVAVGADLRRGPWTVDEDILLVNYIAAHGEGRWNSLARSAGLKRTGKSCRLRWLNYLRPDVRRGNITAEEQLLILDLHSRWGNRWSKIAQHLPGRTDNEIKNYWRTRVQKHARHLRCDVNSAGFRHVVRHVWMPRLRERVQAAAGRDDQMVATAGSGCGGVQQQQQQQAAPAASLAAVVQAPAATSTASAPPAYCYDYYGRQHLVEQQQQGDHHGVPPAPSEAHRRRQYYSETAAGQTAAATALSPDDASSALRVPSTFTADDASTHYAAAYTSVAMATSTNDQGCGPTTIEDEVLAGTTWSELLATVTGGPHDDSSSMDMIGLPEFGFGDLEDRDGLWSLDDLCLQQLC</sequence>
<dbReference type="OrthoDB" id="2143914at2759"/>
<feature type="compositionally biased region" description="Low complexity" evidence="7">
    <location>
        <begin position="28"/>
        <end position="49"/>
    </location>
</feature>
<dbReference type="FunFam" id="1.10.10.60:FF:000011">
    <property type="entry name" value="Myb transcription factor"/>
    <property type="match status" value="1"/>
</dbReference>
<reference evidence="10 11" key="1">
    <citation type="journal article" date="2009" name="Nature">
        <title>The Sorghum bicolor genome and the diversification of grasses.</title>
        <authorList>
            <person name="Paterson A.H."/>
            <person name="Bowers J.E."/>
            <person name="Bruggmann R."/>
            <person name="Dubchak I."/>
            <person name="Grimwood J."/>
            <person name="Gundlach H."/>
            <person name="Haberer G."/>
            <person name="Hellsten U."/>
            <person name="Mitros T."/>
            <person name="Poliakov A."/>
            <person name="Schmutz J."/>
            <person name="Spannagl M."/>
            <person name="Tang H."/>
            <person name="Wang X."/>
            <person name="Wicker T."/>
            <person name="Bharti A.K."/>
            <person name="Chapman J."/>
            <person name="Feltus F.A."/>
            <person name="Gowik U."/>
            <person name="Grigoriev I.V."/>
            <person name="Lyons E."/>
            <person name="Maher C.A."/>
            <person name="Martis M."/>
            <person name="Narechania A."/>
            <person name="Otillar R.P."/>
            <person name="Penning B.W."/>
            <person name="Salamov A.A."/>
            <person name="Wang Y."/>
            <person name="Zhang L."/>
            <person name="Carpita N.C."/>
            <person name="Freeling M."/>
            <person name="Gingle A.R."/>
            <person name="Hash C.T."/>
            <person name="Keller B."/>
            <person name="Klein P."/>
            <person name="Kresovich S."/>
            <person name="McCann M.C."/>
            <person name="Ming R."/>
            <person name="Peterson D.G."/>
            <person name="Mehboob-ur-Rahman"/>
            <person name="Ware D."/>
            <person name="Westhoff P."/>
            <person name="Mayer K.F."/>
            <person name="Messing J."/>
            <person name="Rokhsar D.S."/>
        </authorList>
    </citation>
    <scope>NUCLEOTIDE SEQUENCE [LARGE SCALE GENOMIC DNA]</scope>
    <source>
        <strain evidence="11">cv. BTx623</strain>
    </source>
</reference>
<dbReference type="OMA" id="QGCGPTT"/>
<keyword evidence="11" id="KW-1185">Reference proteome</keyword>
<keyword evidence="4" id="KW-0238">DNA-binding</keyword>
<evidence type="ECO:0000259" key="8">
    <source>
        <dbReference type="PROSITE" id="PS50090"/>
    </source>
</evidence>
<organism evidence="10 11">
    <name type="scientific">Sorghum bicolor</name>
    <name type="common">Sorghum</name>
    <name type="synonym">Sorghum vulgare</name>
    <dbReference type="NCBI Taxonomy" id="4558"/>
    <lineage>
        <taxon>Eukaryota</taxon>
        <taxon>Viridiplantae</taxon>
        <taxon>Streptophyta</taxon>
        <taxon>Embryophyta</taxon>
        <taxon>Tracheophyta</taxon>
        <taxon>Spermatophyta</taxon>
        <taxon>Magnoliopsida</taxon>
        <taxon>Liliopsida</taxon>
        <taxon>Poales</taxon>
        <taxon>Poaceae</taxon>
        <taxon>PACMAD clade</taxon>
        <taxon>Panicoideae</taxon>
        <taxon>Andropogonodae</taxon>
        <taxon>Andropogoneae</taxon>
        <taxon>Sorghinae</taxon>
        <taxon>Sorghum</taxon>
    </lineage>
</organism>
<dbReference type="GO" id="GO:0005634">
    <property type="term" value="C:nucleus"/>
    <property type="evidence" value="ECO:0000318"/>
    <property type="project" value="GO_Central"/>
</dbReference>
<evidence type="ECO:0000256" key="6">
    <source>
        <dbReference type="ARBA" id="ARBA00023242"/>
    </source>
</evidence>
<dbReference type="Pfam" id="PF00249">
    <property type="entry name" value="Myb_DNA-binding"/>
    <property type="match status" value="2"/>
</dbReference>
<dbReference type="GO" id="GO:0003700">
    <property type="term" value="F:DNA-binding transcription factor activity"/>
    <property type="evidence" value="ECO:0007669"/>
    <property type="project" value="InterPro"/>
</dbReference>
<dbReference type="PROSITE" id="PS51294">
    <property type="entry name" value="HTH_MYB"/>
    <property type="match status" value="2"/>
</dbReference>